<dbReference type="PANTHER" id="PTHR31179">
    <property type="entry name" value="RAB GTPASE-BINDING EFFECTOR PROTEIN"/>
    <property type="match status" value="1"/>
</dbReference>
<dbReference type="InterPro" id="IPR003914">
    <property type="entry name" value="Rabaptin"/>
</dbReference>
<dbReference type="InterPro" id="IPR015390">
    <property type="entry name" value="Rabaptin_Rab5-bd_dom"/>
</dbReference>
<dbReference type="InParanoid" id="A7RGK8"/>
<name>A7RGK8_NEMVE</name>
<dbReference type="GO" id="GO:0006897">
    <property type="term" value="P:endocytosis"/>
    <property type="evidence" value="ECO:0007669"/>
    <property type="project" value="InterPro"/>
</dbReference>
<evidence type="ECO:0000259" key="2">
    <source>
        <dbReference type="Pfam" id="PF09311"/>
    </source>
</evidence>
<protein>
    <recommendedName>
        <fullName evidence="2">Rabaptin GTPase-Rab5 binding domain-containing protein</fullName>
    </recommendedName>
</protein>
<dbReference type="Pfam" id="PF09311">
    <property type="entry name" value="Rab5-bind"/>
    <property type="match status" value="1"/>
</dbReference>
<dbReference type="AlphaFoldDB" id="A7RGK8"/>
<dbReference type="Gene3D" id="1.20.5.730">
    <property type="entry name" value="Single helix bin"/>
    <property type="match status" value="1"/>
</dbReference>
<keyword evidence="4" id="KW-1185">Reference proteome</keyword>
<dbReference type="eggNOG" id="KOG0993">
    <property type="taxonomic scope" value="Eukaryota"/>
</dbReference>
<dbReference type="Proteomes" id="UP000001593">
    <property type="component" value="Unassembled WGS sequence"/>
</dbReference>
<accession>A7RGK8</accession>
<gene>
    <name evidence="3" type="ORF">NEMVEDRAFT_v1g238101</name>
</gene>
<sequence length="272" mass="30959">MPLARDGTLGKPVYNVALIPTSPREESDLPGQFYAEELDFDFVSWLVSHLKEMKTRELWRPALVDLYTLVDGKDRQQALGFLLTVIKSFQTAEQQAVQMVDLSMAIPSIPLCLAKYPMILSRVLRGAEIVMTDPSPNDSDDESEEPQIVFQPSNSQEYLRLLEFLFHVFAKGVITDQQGEATAALSAKDVAALQELVKLEEEVNRLKNQVQSLNSQLNESETVQRDFVKLSQTLQMQLAEMQESENEVRWEHKDDARECRNCQKPLNTNKDK</sequence>
<feature type="non-terminal residue" evidence="3">
    <location>
        <position position="1"/>
    </location>
</feature>
<dbReference type="HOGENOM" id="CLU_1025169_0_0_1"/>
<evidence type="ECO:0000313" key="3">
    <source>
        <dbReference type="EMBL" id="EDO49546.1"/>
    </source>
</evidence>
<evidence type="ECO:0000313" key="4">
    <source>
        <dbReference type="Proteomes" id="UP000001593"/>
    </source>
</evidence>
<dbReference type="GO" id="GO:0005096">
    <property type="term" value="F:GTPase activator activity"/>
    <property type="evidence" value="ECO:0007669"/>
    <property type="project" value="InterPro"/>
</dbReference>
<feature type="domain" description="Rabaptin GTPase-Rab5 binding" evidence="2">
    <location>
        <begin position="197"/>
        <end position="244"/>
    </location>
</feature>
<reference evidence="3 4" key="1">
    <citation type="journal article" date="2007" name="Science">
        <title>Sea anemone genome reveals ancestral eumetazoan gene repertoire and genomic organization.</title>
        <authorList>
            <person name="Putnam N.H."/>
            <person name="Srivastava M."/>
            <person name="Hellsten U."/>
            <person name="Dirks B."/>
            <person name="Chapman J."/>
            <person name="Salamov A."/>
            <person name="Terry A."/>
            <person name="Shapiro H."/>
            <person name="Lindquist E."/>
            <person name="Kapitonov V.V."/>
            <person name="Jurka J."/>
            <person name="Genikhovich G."/>
            <person name="Grigoriev I.V."/>
            <person name="Lucas S.M."/>
            <person name="Steele R.E."/>
            <person name="Finnerty J.R."/>
            <person name="Technau U."/>
            <person name="Martindale M.Q."/>
            <person name="Rokhsar D.S."/>
        </authorList>
    </citation>
    <scope>NUCLEOTIDE SEQUENCE [LARGE SCALE GENOMIC DNA]</scope>
    <source>
        <strain evidence="4">CH2 X CH6</strain>
    </source>
</reference>
<dbReference type="FunFam" id="1.20.5.730:FF:000005">
    <property type="entry name" value="RABaptiN (Rab effector)"/>
    <property type="match status" value="1"/>
</dbReference>
<evidence type="ECO:0000256" key="1">
    <source>
        <dbReference type="SAM" id="Coils"/>
    </source>
</evidence>
<dbReference type="PANTHER" id="PTHR31179:SF7">
    <property type="entry name" value="FYVE-TYPE DOMAIN-CONTAINING PROTEIN"/>
    <property type="match status" value="1"/>
</dbReference>
<dbReference type="STRING" id="45351.A7RGK8"/>
<dbReference type="SUPFAM" id="SSF103652">
    <property type="entry name" value="G protein-binding domain"/>
    <property type="match status" value="1"/>
</dbReference>
<feature type="coiled-coil region" evidence="1">
    <location>
        <begin position="189"/>
        <end position="247"/>
    </location>
</feature>
<proteinExistence type="predicted"/>
<dbReference type="EMBL" id="DS469509">
    <property type="protein sequence ID" value="EDO49546.1"/>
    <property type="molecule type" value="Genomic_DNA"/>
</dbReference>
<organism evidence="3 4">
    <name type="scientific">Nematostella vectensis</name>
    <name type="common">Starlet sea anemone</name>
    <dbReference type="NCBI Taxonomy" id="45351"/>
    <lineage>
        <taxon>Eukaryota</taxon>
        <taxon>Metazoa</taxon>
        <taxon>Cnidaria</taxon>
        <taxon>Anthozoa</taxon>
        <taxon>Hexacorallia</taxon>
        <taxon>Actiniaria</taxon>
        <taxon>Edwardsiidae</taxon>
        <taxon>Nematostella</taxon>
    </lineage>
</organism>
<keyword evidence="1" id="KW-0175">Coiled coil</keyword>